<evidence type="ECO:0000259" key="6">
    <source>
        <dbReference type="PROSITE" id="PS50863"/>
    </source>
</evidence>
<dbReference type="EMBL" id="SDRB02012052">
    <property type="protein sequence ID" value="THF99063.1"/>
    <property type="molecule type" value="Genomic_DNA"/>
</dbReference>
<dbReference type="CDD" id="cd10017">
    <property type="entry name" value="B3_DNA"/>
    <property type="match status" value="2"/>
</dbReference>
<dbReference type="PANTHER" id="PTHR31391">
    <property type="entry name" value="B3 DOMAIN-CONTAINING PROTEIN OS11G0197600-RELATED"/>
    <property type="match status" value="1"/>
</dbReference>
<feature type="domain" description="TF-B3" evidence="6">
    <location>
        <begin position="207"/>
        <end position="301"/>
    </location>
</feature>
<name>A0A4S4DAH8_CAMSN</name>
<gene>
    <name evidence="7" type="ORF">TEA_018806</name>
</gene>
<reference evidence="7 8" key="1">
    <citation type="journal article" date="2018" name="Proc. Natl. Acad. Sci. U.S.A.">
        <title>Draft genome sequence of Camellia sinensis var. sinensis provides insights into the evolution of the tea genome and tea quality.</title>
        <authorList>
            <person name="Wei C."/>
            <person name="Yang H."/>
            <person name="Wang S."/>
            <person name="Zhao J."/>
            <person name="Liu C."/>
            <person name="Gao L."/>
            <person name="Xia E."/>
            <person name="Lu Y."/>
            <person name="Tai Y."/>
            <person name="She G."/>
            <person name="Sun J."/>
            <person name="Cao H."/>
            <person name="Tong W."/>
            <person name="Gao Q."/>
            <person name="Li Y."/>
            <person name="Deng W."/>
            <person name="Jiang X."/>
            <person name="Wang W."/>
            <person name="Chen Q."/>
            <person name="Zhang S."/>
            <person name="Li H."/>
            <person name="Wu J."/>
            <person name="Wang P."/>
            <person name="Li P."/>
            <person name="Shi C."/>
            <person name="Zheng F."/>
            <person name="Jian J."/>
            <person name="Huang B."/>
            <person name="Shan D."/>
            <person name="Shi M."/>
            <person name="Fang C."/>
            <person name="Yue Y."/>
            <person name="Li F."/>
            <person name="Li D."/>
            <person name="Wei S."/>
            <person name="Han B."/>
            <person name="Jiang C."/>
            <person name="Yin Y."/>
            <person name="Xia T."/>
            <person name="Zhang Z."/>
            <person name="Bennetzen J.L."/>
            <person name="Zhao S."/>
            <person name="Wan X."/>
        </authorList>
    </citation>
    <scope>NUCLEOTIDE SEQUENCE [LARGE SCALE GENOMIC DNA]</scope>
    <source>
        <strain evidence="8">cv. Shuchazao</strain>
        <tissue evidence="7">Leaf</tissue>
    </source>
</reference>
<comment type="caution">
    <text evidence="7">The sequence shown here is derived from an EMBL/GenBank/DDBJ whole genome shotgun (WGS) entry which is preliminary data.</text>
</comment>
<dbReference type="Proteomes" id="UP000306102">
    <property type="component" value="Unassembled WGS sequence"/>
</dbReference>
<evidence type="ECO:0000256" key="3">
    <source>
        <dbReference type="ARBA" id="ARBA00023125"/>
    </source>
</evidence>
<dbReference type="GO" id="GO:0003677">
    <property type="term" value="F:DNA binding"/>
    <property type="evidence" value="ECO:0007669"/>
    <property type="project" value="UniProtKB-KW"/>
</dbReference>
<dbReference type="SUPFAM" id="SSF101936">
    <property type="entry name" value="DNA-binding pseudobarrel domain"/>
    <property type="match status" value="2"/>
</dbReference>
<dbReference type="PROSITE" id="PS50863">
    <property type="entry name" value="B3"/>
    <property type="match status" value="2"/>
</dbReference>
<keyword evidence="4" id="KW-0804">Transcription</keyword>
<keyword evidence="2" id="KW-0805">Transcription regulation</keyword>
<dbReference type="STRING" id="542762.A0A4S4DAH8"/>
<sequence length="309" mass="35797">MGCIFWMKRFLQTNKQMAPLVIKDDKLGARQPHFFKVFLPHVNSECLHVPSGFVEHLEGKTSGSVFLTGPSGNTWQVNFIQKKDGLFFHEGWSAFAKDHFAEYGDFFVFKYNGDFDFIVMVFDKSACEKEAAFHAKCTQDISNFVKNKGKKIVKLQENASHEPFEGVPKSRTNTQSKATYRKNEDGGHELSMWEGTHEKKATHRPFFVSRMTKGNVKQVFILYLPPSFVMEHFPRYENRQIILRNQEGNQWIVKLVRRATCGSFCAGWPAFVRDNRVKEGDMCRFELVSEFEMLVHIARENRESQQVDA</sequence>
<protein>
    <recommendedName>
        <fullName evidence="6">TF-B3 domain-containing protein</fullName>
    </recommendedName>
</protein>
<feature type="domain" description="TF-B3" evidence="6">
    <location>
        <begin position="32"/>
        <end position="125"/>
    </location>
</feature>
<keyword evidence="3" id="KW-0238">DNA-binding</keyword>
<dbReference type="AlphaFoldDB" id="A0A4S4DAH8"/>
<accession>A0A4S4DAH8</accession>
<comment type="subcellular location">
    <subcellularLocation>
        <location evidence="1">Nucleus</location>
    </subcellularLocation>
</comment>
<organism evidence="7 8">
    <name type="scientific">Camellia sinensis var. sinensis</name>
    <name type="common">China tea</name>
    <dbReference type="NCBI Taxonomy" id="542762"/>
    <lineage>
        <taxon>Eukaryota</taxon>
        <taxon>Viridiplantae</taxon>
        <taxon>Streptophyta</taxon>
        <taxon>Embryophyta</taxon>
        <taxon>Tracheophyta</taxon>
        <taxon>Spermatophyta</taxon>
        <taxon>Magnoliopsida</taxon>
        <taxon>eudicotyledons</taxon>
        <taxon>Gunneridae</taxon>
        <taxon>Pentapetalae</taxon>
        <taxon>asterids</taxon>
        <taxon>Ericales</taxon>
        <taxon>Theaceae</taxon>
        <taxon>Camellia</taxon>
    </lineage>
</organism>
<dbReference type="SMART" id="SM01019">
    <property type="entry name" value="B3"/>
    <property type="match status" value="2"/>
</dbReference>
<evidence type="ECO:0000256" key="1">
    <source>
        <dbReference type="ARBA" id="ARBA00004123"/>
    </source>
</evidence>
<evidence type="ECO:0000256" key="2">
    <source>
        <dbReference type="ARBA" id="ARBA00023015"/>
    </source>
</evidence>
<dbReference type="InterPro" id="IPR003340">
    <property type="entry name" value="B3_DNA-bd"/>
</dbReference>
<dbReference type="PANTHER" id="PTHR31391:SF106">
    <property type="entry name" value="B3 DOMAIN-CONTAINING PROTEIN OS01G0723500"/>
    <property type="match status" value="1"/>
</dbReference>
<evidence type="ECO:0000256" key="5">
    <source>
        <dbReference type="ARBA" id="ARBA00023242"/>
    </source>
</evidence>
<evidence type="ECO:0000313" key="8">
    <source>
        <dbReference type="Proteomes" id="UP000306102"/>
    </source>
</evidence>
<proteinExistence type="predicted"/>
<keyword evidence="8" id="KW-1185">Reference proteome</keyword>
<dbReference type="Pfam" id="PF02362">
    <property type="entry name" value="B3"/>
    <property type="match status" value="2"/>
</dbReference>
<evidence type="ECO:0000313" key="7">
    <source>
        <dbReference type="EMBL" id="THF99063.1"/>
    </source>
</evidence>
<evidence type="ECO:0000256" key="4">
    <source>
        <dbReference type="ARBA" id="ARBA00023163"/>
    </source>
</evidence>
<keyword evidence="5" id="KW-0539">Nucleus</keyword>
<dbReference type="GO" id="GO:0005634">
    <property type="term" value="C:nucleus"/>
    <property type="evidence" value="ECO:0007669"/>
    <property type="project" value="UniProtKB-SubCell"/>
</dbReference>
<dbReference type="Gene3D" id="2.40.330.10">
    <property type="entry name" value="DNA-binding pseudobarrel domain"/>
    <property type="match status" value="2"/>
</dbReference>
<dbReference type="InterPro" id="IPR015300">
    <property type="entry name" value="DNA-bd_pseudobarrel_sf"/>
</dbReference>
<dbReference type="InterPro" id="IPR044837">
    <property type="entry name" value="REM16-like"/>
</dbReference>